<feature type="transmembrane region" description="Helical" evidence="1">
    <location>
        <begin position="235"/>
        <end position="255"/>
    </location>
</feature>
<dbReference type="AlphaFoldDB" id="A0A0R0D1I2"/>
<dbReference type="CDD" id="cd00060">
    <property type="entry name" value="FHA"/>
    <property type="match status" value="1"/>
</dbReference>
<protein>
    <recommendedName>
        <fullName evidence="2">YscD cytoplasmic domain-containing protein</fullName>
    </recommendedName>
</protein>
<accession>A0A0R0D1I2</accession>
<dbReference type="OrthoDB" id="5801518at2"/>
<evidence type="ECO:0000259" key="2">
    <source>
        <dbReference type="Pfam" id="PF16697"/>
    </source>
</evidence>
<name>A0A0R0D1I2_9GAMM</name>
<dbReference type="RefSeq" id="WP_083489861.1">
    <property type="nucleotide sequence ID" value="NZ_LDJM01000032.1"/>
</dbReference>
<dbReference type="EMBL" id="LDJM01000032">
    <property type="protein sequence ID" value="KRG75243.1"/>
    <property type="molecule type" value="Genomic_DNA"/>
</dbReference>
<proteinExistence type="predicted"/>
<dbReference type="Proteomes" id="UP000050956">
    <property type="component" value="Unassembled WGS sequence"/>
</dbReference>
<dbReference type="Pfam" id="PF16697">
    <property type="entry name" value="Yop-YscD_cpl"/>
    <property type="match status" value="1"/>
</dbReference>
<evidence type="ECO:0000313" key="4">
    <source>
        <dbReference type="Proteomes" id="UP000050956"/>
    </source>
</evidence>
<dbReference type="InterPro" id="IPR032030">
    <property type="entry name" value="YscD_cytoplasmic_dom"/>
</dbReference>
<keyword evidence="1" id="KW-1133">Transmembrane helix</keyword>
<reference evidence="3 4" key="1">
    <citation type="submission" date="2015-05" db="EMBL/GenBank/DDBJ databases">
        <title>Genome sequencing and analysis of members of genus Stenotrophomonas.</title>
        <authorList>
            <person name="Patil P.P."/>
            <person name="Midha S."/>
            <person name="Patil P.B."/>
        </authorList>
    </citation>
    <scope>NUCLEOTIDE SEQUENCE [LARGE SCALE GENOMIC DNA]</scope>
    <source>
        <strain evidence="3 4">DSM 24757</strain>
    </source>
</reference>
<keyword evidence="1" id="KW-0472">Membrane</keyword>
<evidence type="ECO:0000256" key="1">
    <source>
        <dbReference type="SAM" id="Phobius"/>
    </source>
</evidence>
<gene>
    <name evidence="3" type="ORF">ABB30_12385</name>
</gene>
<dbReference type="PATRIC" id="fig|336566.3.peg.1981"/>
<dbReference type="SUPFAM" id="SSF49879">
    <property type="entry name" value="SMAD/FHA domain"/>
    <property type="match status" value="1"/>
</dbReference>
<dbReference type="STRING" id="336566.ABB30_12385"/>
<dbReference type="Gene3D" id="2.60.200.20">
    <property type="match status" value="1"/>
</dbReference>
<sequence>MLRLHFPNRPSADIALNDGLCPIVRHASGQILAGVSAVGMLLLARFCLDRRGLWLQISHDRVHVHVNGRPVKRMAYVRSGDQINIDGQDMHVLGRLPGQASSPGHTALLRGYGGHIHGRAFALDRNWVLGSSEQADVVLQDKTLPALYVRIQPQADKLDLQVLPGGAPVLVNGQPCQQSTLLPGDQIVIHDGIRLVVESPALLAAPVVEQTPTQSEPVAVTAAAATPARPARLGWWWLLLAAVVLGGSLAALLLFGPR</sequence>
<keyword evidence="4" id="KW-1185">Reference proteome</keyword>
<comment type="caution">
    <text evidence="3">The sequence shown here is derived from an EMBL/GenBank/DDBJ whole genome shotgun (WGS) entry which is preliminary data.</text>
</comment>
<feature type="domain" description="YscD cytoplasmic" evidence="2">
    <location>
        <begin position="114"/>
        <end position="187"/>
    </location>
</feature>
<dbReference type="InterPro" id="IPR008984">
    <property type="entry name" value="SMAD_FHA_dom_sf"/>
</dbReference>
<organism evidence="3 4">
    <name type="scientific">Stenotrophomonas ginsengisoli</name>
    <dbReference type="NCBI Taxonomy" id="336566"/>
    <lineage>
        <taxon>Bacteria</taxon>
        <taxon>Pseudomonadati</taxon>
        <taxon>Pseudomonadota</taxon>
        <taxon>Gammaproteobacteria</taxon>
        <taxon>Lysobacterales</taxon>
        <taxon>Lysobacteraceae</taxon>
        <taxon>Stenotrophomonas</taxon>
    </lineage>
</organism>
<evidence type="ECO:0000313" key="3">
    <source>
        <dbReference type="EMBL" id="KRG75243.1"/>
    </source>
</evidence>
<keyword evidence="1" id="KW-0812">Transmembrane</keyword>